<dbReference type="Pfam" id="PF13174">
    <property type="entry name" value="TPR_6"/>
    <property type="match status" value="3"/>
</dbReference>
<evidence type="ECO:0000256" key="1">
    <source>
        <dbReference type="ARBA" id="ARBA00022729"/>
    </source>
</evidence>
<feature type="repeat" description="TPR" evidence="2">
    <location>
        <begin position="61"/>
        <end position="94"/>
    </location>
</feature>
<gene>
    <name evidence="4" type="ORF">KDW03_05310</name>
</gene>
<accession>A0AAX3BGS0</accession>
<evidence type="ECO:0000313" key="5">
    <source>
        <dbReference type="Proteomes" id="UP001056539"/>
    </source>
</evidence>
<feature type="domain" description="Outer membrane lipoprotein BamD-like" evidence="3">
    <location>
        <begin position="64"/>
        <end position="148"/>
    </location>
</feature>
<dbReference type="Pfam" id="PF13525">
    <property type="entry name" value="YfiO"/>
    <property type="match status" value="1"/>
</dbReference>
<dbReference type="PROSITE" id="PS50005">
    <property type="entry name" value="TPR"/>
    <property type="match status" value="7"/>
</dbReference>
<dbReference type="KEGG" id="taqu:KDW03_05310"/>
<dbReference type="RefSeq" id="WP_271436348.1">
    <property type="nucleotide sequence ID" value="NZ_CP073355.1"/>
</dbReference>
<dbReference type="EMBL" id="CP073355">
    <property type="protein sequence ID" value="URA11214.1"/>
    <property type="molecule type" value="Genomic_DNA"/>
</dbReference>
<sequence length="963" mass="113031">MEKKWILLFFLFLPFFALAQTKDVERFFLSGRAAYTDRAYTIAIRLFDRVLSLDPFGEYADDAAYYRALCYYEDERYQRAIQLFNQFLSFYPYSPYREHVAYLIVEANYSLRNWDKVIQQGTLFLRNYPKGEYIDDAHYLMGSVYLLQGKYGSAIEEFRSVIGMTNSPLREMAFYRIVLALFYDGNYRVAKEQAQRFLASYPRSPLFPQTQMVLAKCAFAEKRYPEAKSIILQLLSNAPPTIVAEGIYYRAMIDIEMQNYSMAINYLETLVKYERFGSTPNDYREDGLYKLALLYKMQKRYDEAKKVLEQLFKLTRNKEMQLKASLELASLAVLLSDYEYAKNAYIRLSSLDSAYLPLSKQKLGELAFLLGKFSEAESYFSEIVENYGDTPQFPDALYWRARSRIEQERYEEAVRDLDQFRKLFPTASRIEETIMYTGNSYASMKKWDDALYNYNYLLRNYPNSRFADSAYLAIAWVYLQRGLFPRAEETYLRMANSYPNSPRAALALYSLASLYYNQRRYGEALTNFEQVYRRYRTSSYAGESLIKAGWVYLRQERFRDLIRFYEGADTAYLSQEQKAAFYNLLGWAYFRESLYEEAIKNYERSSTTTTNLTTALENQLYIAKAYYNMEKYDAAIKTYETYIQQAMQANITQEVPVAYAEMAWCYLKKGEKATAESIYQQLLQEFPYSVATAEAVFRMGEIAFSSQKYDEAIQHYQRLLVLPPSEYQAAAYYWLGRTYLRLDKKLDAIRMFETYVSKYPRGDYLPDSLLQLGNLYFSLNNYEKARNAYNTLIGQFPKTPDAEMARVQLKELQMVQEAKGDPEKLYKIMVRESKTKEARSLALSKLARFYEENDKIKEAIQTYTEIESVGVFPDAARAALEIGNLLSQQKQYIQAIQAYSRILTKYEEESLYPEALYGIGAAYFSNEQWEFARRYLQQVVERYPNSPQSTLAKELLNRLPKND</sequence>
<reference evidence="4" key="1">
    <citation type="submission" date="2021-04" db="EMBL/GenBank/DDBJ databases">
        <authorList>
            <person name="Postec A."/>
        </authorList>
    </citation>
    <scope>NUCLEOTIDE SEQUENCE</scope>
    <source>
        <strain evidence="4">F1F22</strain>
    </source>
</reference>
<keyword evidence="5" id="KW-1185">Reference proteome</keyword>
<name>A0AAX3BGS0_9SPIR</name>
<dbReference type="PANTHER" id="PTHR12558:SF13">
    <property type="entry name" value="CELL DIVISION CYCLE PROTEIN 27 HOMOLOG"/>
    <property type="match status" value="1"/>
</dbReference>
<dbReference type="Pfam" id="PF13432">
    <property type="entry name" value="TPR_16"/>
    <property type="match status" value="7"/>
</dbReference>
<reference evidence="4" key="2">
    <citation type="submission" date="2022-06" db="EMBL/GenBank/DDBJ databases">
        <title>Thermospira aquatica gen. nov., sp. nov.</title>
        <authorList>
            <person name="Ben Ali Gam Z."/>
            <person name="Labat M."/>
        </authorList>
    </citation>
    <scope>NUCLEOTIDE SEQUENCE</scope>
    <source>
        <strain evidence="4">F1F22</strain>
    </source>
</reference>
<keyword evidence="1" id="KW-0732">Signal</keyword>
<feature type="repeat" description="TPR" evidence="2">
    <location>
        <begin position="579"/>
        <end position="612"/>
    </location>
</feature>
<organism evidence="4 5">
    <name type="scientific">Thermospira aquatica</name>
    <dbReference type="NCBI Taxonomy" id="2828656"/>
    <lineage>
        <taxon>Bacteria</taxon>
        <taxon>Pseudomonadati</taxon>
        <taxon>Spirochaetota</taxon>
        <taxon>Spirochaetia</taxon>
        <taxon>Brevinematales</taxon>
        <taxon>Thermospiraceae</taxon>
        <taxon>Thermospira</taxon>
    </lineage>
</organism>
<dbReference type="AlphaFoldDB" id="A0AAX3BGS0"/>
<dbReference type="SUPFAM" id="SSF48452">
    <property type="entry name" value="TPR-like"/>
    <property type="match status" value="5"/>
</dbReference>
<evidence type="ECO:0000313" key="4">
    <source>
        <dbReference type="EMBL" id="URA11214.1"/>
    </source>
</evidence>
<dbReference type="InterPro" id="IPR039565">
    <property type="entry name" value="BamD-like"/>
</dbReference>
<dbReference type="Proteomes" id="UP001056539">
    <property type="component" value="Chromosome"/>
</dbReference>
<dbReference type="PANTHER" id="PTHR12558">
    <property type="entry name" value="CELL DIVISION CYCLE 16,23,27"/>
    <property type="match status" value="1"/>
</dbReference>
<proteinExistence type="predicted"/>
<dbReference type="Gene3D" id="1.25.40.10">
    <property type="entry name" value="Tetratricopeptide repeat domain"/>
    <property type="match status" value="8"/>
</dbReference>
<evidence type="ECO:0000256" key="2">
    <source>
        <dbReference type="PROSITE-ProRule" id="PRU00339"/>
    </source>
</evidence>
<keyword evidence="2" id="KW-0802">TPR repeat</keyword>
<feature type="repeat" description="TPR" evidence="2">
    <location>
        <begin position="135"/>
        <end position="168"/>
    </location>
</feature>
<feature type="repeat" description="TPR" evidence="2">
    <location>
        <begin position="729"/>
        <end position="762"/>
    </location>
</feature>
<dbReference type="Pfam" id="PF13181">
    <property type="entry name" value="TPR_8"/>
    <property type="match status" value="1"/>
</dbReference>
<dbReference type="InterPro" id="IPR011990">
    <property type="entry name" value="TPR-like_helical_dom_sf"/>
</dbReference>
<feature type="repeat" description="TPR" evidence="2">
    <location>
        <begin position="766"/>
        <end position="799"/>
    </location>
</feature>
<dbReference type="SMART" id="SM00028">
    <property type="entry name" value="TPR"/>
    <property type="match status" value="20"/>
</dbReference>
<feature type="repeat" description="TPR" evidence="2">
    <location>
        <begin position="913"/>
        <end position="946"/>
    </location>
</feature>
<protein>
    <submittedName>
        <fullName evidence="4">Tetratricopeptide repeat protein</fullName>
    </submittedName>
</protein>
<evidence type="ECO:0000259" key="3">
    <source>
        <dbReference type="Pfam" id="PF13525"/>
    </source>
</evidence>
<feature type="repeat" description="TPR" evidence="2">
    <location>
        <begin position="693"/>
        <end position="726"/>
    </location>
</feature>
<dbReference type="InterPro" id="IPR019734">
    <property type="entry name" value="TPR_rpt"/>
</dbReference>